<keyword evidence="18" id="KW-1185">Reference proteome</keyword>
<dbReference type="InterPro" id="IPR003594">
    <property type="entry name" value="HATPase_dom"/>
</dbReference>
<dbReference type="GO" id="GO:0005886">
    <property type="term" value="C:plasma membrane"/>
    <property type="evidence" value="ECO:0007669"/>
    <property type="project" value="UniProtKB-SubCell"/>
</dbReference>
<dbReference type="Gene3D" id="3.30.565.10">
    <property type="entry name" value="Histidine kinase-like ATPase, C-terminal domain"/>
    <property type="match status" value="1"/>
</dbReference>
<feature type="transmembrane region" description="Helical" evidence="14">
    <location>
        <begin position="43"/>
        <end position="66"/>
    </location>
</feature>
<sequence>MAVAALRRFFSSQVPVILLVVLLLGSLYLMSSATQNSEQFSRLYIPLLVINVVELLILAGLIAVNLGRLVRQYRNHATGSRLTARLVVLFVVLAVGPVSVLYYFSLGFVRHGIDSWFDVRVDQALNDALNLSRTALDWRMRDMMRQAEYVADSISDVPPDELILSLNEMRRQIGALEVALFSVKGEVIAFSSDDAGKLAPETVDKIILSQLEGGLAYVGIDPIKDGLYARLVVNVPASQATFEARALQALYPVPEGINQLVDSVQAAYAQHERLVFLSGPLKFSFTLTLSIILLLSIFTAVWAAFFLARRLVAPIRILAIGTRAVAQGDYHRRLPLAATPGDELGFLVKSFNTMMGRIARAQEEARISQQRLEDQKLYLETVLGHLSSGVMTLNQDGVLRTVNTTAELILGSDIAACIGMGLVDIAARYPHMEEFIAMLASHMEQQSGSWQEQVTVFGAEGRQLLMCRGVPLPDPDAGHVVVFDDVTTLVQAQRDAAWGEVARRLAHEIKNPLTPIQLSAERLRHKYLAMMPEDERRVLDRSTHTIIQQVETMKEMVKAFSDYARSPRLQLSALDFNELVNEVLELYRDDKQPLRIDTDFDARIGQVDVDSGRLRQLLHNLIKNAIEAQAGQDDAWIRVQTRLLDNSGGRSLELEVADNGAGIPDAMMADLFEPYISSKTKGSGLGLAIVKKIVEEHNGVIWAENSAAGGARFTIRLPLKSMPKTDRRAAGRPGASEDEA</sequence>
<evidence type="ECO:0000259" key="16">
    <source>
        <dbReference type="PROSITE" id="PS50885"/>
    </source>
</evidence>
<keyword evidence="6" id="KW-0808">Transferase</keyword>
<dbReference type="Gene3D" id="6.10.340.10">
    <property type="match status" value="1"/>
</dbReference>
<feature type="domain" description="Histidine kinase" evidence="15">
    <location>
        <begin position="504"/>
        <end position="721"/>
    </location>
</feature>
<proteinExistence type="predicted"/>
<dbReference type="SUPFAM" id="SSF158472">
    <property type="entry name" value="HAMP domain-like"/>
    <property type="match status" value="1"/>
</dbReference>
<evidence type="ECO:0000256" key="2">
    <source>
        <dbReference type="ARBA" id="ARBA00004651"/>
    </source>
</evidence>
<keyword evidence="8" id="KW-0547">Nucleotide-binding</keyword>
<feature type="transmembrane region" description="Helical" evidence="14">
    <location>
        <begin position="86"/>
        <end position="104"/>
    </location>
</feature>
<evidence type="ECO:0000256" key="4">
    <source>
        <dbReference type="ARBA" id="ARBA00022475"/>
    </source>
</evidence>
<dbReference type="InterPro" id="IPR003660">
    <property type="entry name" value="HAMP_dom"/>
</dbReference>
<evidence type="ECO:0000256" key="8">
    <source>
        <dbReference type="ARBA" id="ARBA00022741"/>
    </source>
</evidence>
<protein>
    <recommendedName>
        <fullName evidence="3">histidine kinase</fullName>
        <ecNumber evidence="3">2.7.13.3</ecNumber>
    </recommendedName>
</protein>
<name>A0A0S2TGN5_9GAMM</name>
<dbReference type="Pfam" id="PF00672">
    <property type="entry name" value="HAMP"/>
    <property type="match status" value="1"/>
</dbReference>
<keyword evidence="4" id="KW-1003">Cell membrane</keyword>
<dbReference type="EC" id="2.7.13.3" evidence="3"/>
<dbReference type="PRINTS" id="PR00344">
    <property type="entry name" value="BCTRLSENSOR"/>
</dbReference>
<gene>
    <name evidence="17" type="ORF">Tel_14910</name>
</gene>
<evidence type="ECO:0000256" key="5">
    <source>
        <dbReference type="ARBA" id="ARBA00022553"/>
    </source>
</evidence>
<dbReference type="InterPro" id="IPR005467">
    <property type="entry name" value="His_kinase_dom"/>
</dbReference>
<dbReference type="InterPro" id="IPR004358">
    <property type="entry name" value="Sig_transdc_His_kin-like_C"/>
</dbReference>
<evidence type="ECO:0000256" key="3">
    <source>
        <dbReference type="ARBA" id="ARBA00012438"/>
    </source>
</evidence>
<dbReference type="CDD" id="cd00082">
    <property type="entry name" value="HisKA"/>
    <property type="match status" value="1"/>
</dbReference>
<dbReference type="SUPFAM" id="SSF55785">
    <property type="entry name" value="PYP-like sensor domain (PAS domain)"/>
    <property type="match status" value="1"/>
</dbReference>
<comment type="subcellular location">
    <subcellularLocation>
        <location evidence="2">Cell membrane</location>
        <topology evidence="2">Multi-pass membrane protein</topology>
    </subcellularLocation>
</comment>
<dbReference type="InterPro" id="IPR036890">
    <property type="entry name" value="HATPase_C_sf"/>
</dbReference>
<dbReference type="InterPro" id="IPR003661">
    <property type="entry name" value="HisK_dim/P_dom"/>
</dbReference>
<dbReference type="InterPro" id="IPR036097">
    <property type="entry name" value="HisK_dim/P_sf"/>
</dbReference>
<dbReference type="InterPro" id="IPR045671">
    <property type="entry name" value="NtrY-like_N"/>
</dbReference>
<keyword evidence="9" id="KW-0418">Kinase</keyword>
<comment type="catalytic activity">
    <reaction evidence="1">
        <text>ATP + protein L-histidine = ADP + protein N-phospho-L-histidine.</text>
        <dbReference type="EC" id="2.7.13.3"/>
    </reaction>
</comment>
<evidence type="ECO:0000256" key="11">
    <source>
        <dbReference type="ARBA" id="ARBA00022989"/>
    </source>
</evidence>
<organism evidence="17 18">
    <name type="scientific">Candidatus Tenderia electrophaga</name>
    <dbReference type="NCBI Taxonomy" id="1748243"/>
    <lineage>
        <taxon>Bacteria</taxon>
        <taxon>Pseudomonadati</taxon>
        <taxon>Pseudomonadota</taxon>
        <taxon>Gammaproteobacteria</taxon>
        <taxon>Candidatus Tenderiales</taxon>
        <taxon>Candidatus Tenderiaceae</taxon>
        <taxon>Candidatus Tenderia</taxon>
    </lineage>
</organism>
<dbReference type="PANTHER" id="PTHR42878">
    <property type="entry name" value="TWO-COMPONENT HISTIDINE KINASE"/>
    <property type="match status" value="1"/>
</dbReference>
<evidence type="ECO:0000256" key="13">
    <source>
        <dbReference type="ARBA" id="ARBA00023136"/>
    </source>
</evidence>
<evidence type="ECO:0000313" key="18">
    <source>
        <dbReference type="Proteomes" id="UP000055136"/>
    </source>
</evidence>
<evidence type="ECO:0000259" key="15">
    <source>
        <dbReference type="PROSITE" id="PS50109"/>
    </source>
</evidence>
<evidence type="ECO:0000256" key="6">
    <source>
        <dbReference type="ARBA" id="ARBA00022679"/>
    </source>
</evidence>
<dbReference type="PANTHER" id="PTHR42878:SF7">
    <property type="entry name" value="SENSOR HISTIDINE KINASE GLRK"/>
    <property type="match status" value="1"/>
</dbReference>
<dbReference type="Proteomes" id="UP000055136">
    <property type="component" value="Chromosome"/>
</dbReference>
<evidence type="ECO:0000256" key="9">
    <source>
        <dbReference type="ARBA" id="ARBA00022777"/>
    </source>
</evidence>
<dbReference type="SUPFAM" id="SSF47384">
    <property type="entry name" value="Homodimeric domain of signal transducing histidine kinase"/>
    <property type="match status" value="1"/>
</dbReference>
<dbReference type="Pfam" id="PF02518">
    <property type="entry name" value="HATPase_c"/>
    <property type="match status" value="1"/>
</dbReference>
<dbReference type="PROSITE" id="PS50109">
    <property type="entry name" value="HIS_KIN"/>
    <property type="match status" value="1"/>
</dbReference>
<dbReference type="Gene3D" id="1.10.287.130">
    <property type="match status" value="1"/>
</dbReference>
<dbReference type="Gene3D" id="3.30.450.20">
    <property type="entry name" value="PAS domain"/>
    <property type="match status" value="1"/>
</dbReference>
<dbReference type="SMART" id="SM00387">
    <property type="entry name" value="HATPase_c"/>
    <property type="match status" value="1"/>
</dbReference>
<evidence type="ECO:0000256" key="12">
    <source>
        <dbReference type="ARBA" id="ARBA00023012"/>
    </source>
</evidence>
<dbReference type="GO" id="GO:0000155">
    <property type="term" value="F:phosphorelay sensor kinase activity"/>
    <property type="evidence" value="ECO:0007669"/>
    <property type="project" value="InterPro"/>
</dbReference>
<dbReference type="InterPro" id="IPR035965">
    <property type="entry name" value="PAS-like_dom_sf"/>
</dbReference>
<dbReference type="GO" id="GO:0005524">
    <property type="term" value="F:ATP binding"/>
    <property type="evidence" value="ECO:0007669"/>
    <property type="project" value="UniProtKB-KW"/>
</dbReference>
<dbReference type="InterPro" id="IPR013656">
    <property type="entry name" value="PAS_4"/>
</dbReference>
<accession>A0A0S2TGN5</accession>
<dbReference type="Pfam" id="PF08448">
    <property type="entry name" value="PAS_4"/>
    <property type="match status" value="1"/>
</dbReference>
<dbReference type="Pfam" id="PF19312">
    <property type="entry name" value="NtrY_N"/>
    <property type="match status" value="1"/>
</dbReference>
<dbReference type="STRING" id="1748243.Tel_14910"/>
<evidence type="ECO:0000313" key="17">
    <source>
        <dbReference type="EMBL" id="ALP54331.1"/>
    </source>
</evidence>
<evidence type="ECO:0000256" key="7">
    <source>
        <dbReference type="ARBA" id="ARBA00022692"/>
    </source>
</evidence>
<dbReference type="PIRSF" id="PIRSF037532">
    <property type="entry name" value="STHK_NtrY"/>
    <property type="match status" value="1"/>
</dbReference>
<dbReference type="SMART" id="SM00388">
    <property type="entry name" value="HisKA"/>
    <property type="match status" value="1"/>
</dbReference>
<feature type="transmembrane region" description="Helical" evidence="14">
    <location>
        <begin position="12"/>
        <end position="31"/>
    </location>
</feature>
<keyword evidence="10" id="KW-0067">ATP-binding</keyword>
<evidence type="ECO:0000256" key="14">
    <source>
        <dbReference type="SAM" id="Phobius"/>
    </source>
</evidence>
<dbReference type="CDD" id="cd06225">
    <property type="entry name" value="HAMP"/>
    <property type="match status" value="1"/>
</dbReference>
<dbReference type="AlphaFoldDB" id="A0A0S2TGN5"/>
<keyword evidence="11 14" id="KW-1133">Transmembrane helix</keyword>
<keyword evidence="5" id="KW-0597">Phosphoprotein</keyword>
<keyword evidence="7 14" id="KW-0812">Transmembrane</keyword>
<dbReference type="SUPFAM" id="SSF55874">
    <property type="entry name" value="ATPase domain of HSP90 chaperone/DNA topoisomerase II/histidine kinase"/>
    <property type="match status" value="1"/>
</dbReference>
<feature type="domain" description="HAMP" evidence="16">
    <location>
        <begin position="309"/>
        <end position="363"/>
    </location>
</feature>
<reference evidence="17" key="1">
    <citation type="submission" date="2015-10" db="EMBL/GenBank/DDBJ databases">
        <title>Description of Candidatus Tenderia electrophaga gen. nov, sp. nov., an Uncultivated Electroautotroph from a Biocathode Enrichment.</title>
        <authorList>
            <person name="Eddie B.J."/>
            <person name="Malanoski A.P."/>
            <person name="Wang Z."/>
            <person name="Hall R.J."/>
            <person name="Oh S.D."/>
            <person name="Heiner C."/>
            <person name="Lin B."/>
            <person name="Strycharz-Glaven S.M."/>
        </authorList>
    </citation>
    <scope>NUCLEOTIDE SEQUENCE [LARGE SCALE GENOMIC DNA]</scope>
    <source>
        <strain evidence="17">NRL1</strain>
    </source>
</reference>
<feature type="transmembrane region" description="Helical" evidence="14">
    <location>
        <begin position="283"/>
        <end position="308"/>
    </location>
</feature>
<evidence type="ECO:0000256" key="10">
    <source>
        <dbReference type="ARBA" id="ARBA00022840"/>
    </source>
</evidence>
<dbReference type="KEGG" id="tee:Tel_14910"/>
<dbReference type="PROSITE" id="PS50885">
    <property type="entry name" value="HAMP"/>
    <property type="match status" value="1"/>
</dbReference>
<dbReference type="InterPro" id="IPR050351">
    <property type="entry name" value="BphY/WalK/GraS-like"/>
</dbReference>
<dbReference type="SMART" id="SM00304">
    <property type="entry name" value="HAMP"/>
    <property type="match status" value="1"/>
</dbReference>
<evidence type="ECO:0000256" key="1">
    <source>
        <dbReference type="ARBA" id="ARBA00000085"/>
    </source>
</evidence>
<dbReference type="GO" id="GO:0007234">
    <property type="term" value="P:osmosensory signaling via phosphorelay pathway"/>
    <property type="evidence" value="ECO:0007669"/>
    <property type="project" value="TreeGrafter"/>
</dbReference>
<dbReference type="InterPro" id="IPR017232">
    <property type="entry name" value="NtrY"/>
</dbReference>
<dbReference type="EMBL" id="CP013099">
    <property type="protein sequence ID" value="ALP54331.1"/>
    <property type="molecule type" value="Genomic_DNA"/>
</dbReference>
<dbReference type="GO" id="GO:0000156">
    <property type="term" value="F:phosphorelay response regulator activity"/>
    <property type="evidence" value="ECO:0007669"/>
    <property type="project" value="TreeGrafter"/>
</dbReference>
<dbReference type="Pfam" id="PF00512">
    <property type="entry name" value="HisKA"/>
    <property type="match status" value="1"/>
</dbReference>
<dbReference type="GO" id="GO:0030295">
    <property type="term" value="F:protein kinase activator activity"/>
    <property type="evidence" value="ECO:0007669"/>
    <property type="project" value="TreeGrafter"/>
</dbReference>
<keyword evidence="12" id="KW-0902">Two-component regulatory system</keyword>
<keyword evidence="13 14" id="KW-0472">Membrane</keyword>